<dbReference type="EMBL" id="JH597957">
    <property type="status" value="NOT_ANNOTATED_CDS"/>
    <property type="molecule type" value="Genomic_DNA"/>
</dbReference>
<keyword evidence="1" id="KW-0812">Transmembrane</keyword>
<reference evidence="3" key="1">
    <citation type="journal article" date="2010" name="Science">
        <title>Signatures of adaptation to obligate biotrophy in the Hyaloperonospora arabidopsidis genome.</title>
        <authorList>
            <person name="Baxter L."/>
            <person name="Tripathy S."/>
            <person name="Ishaque N."/>
            <person name="Boot N."/>
            <person name="Cabral A."/>
            <person name="Kemen E."/>
            <person name="Thines M."/>
            <person name="Ah-Fong A."/>
            <person name="Anderson R."/>
            <person name="Badejoko W."/>
            <person name="Bittner-Eddy P."/>
            <person name="Boore J.L."/>
            <person name="Chibucos M.C."/>
            <person name="Coates M."/>
            <person name="Dehal P."/>
            <person name="Delehaunty K."/>
            <person name="Dong S."/>
            <person name="Downton P."/>
            <person name="Dumas B."/>
            <person name="Fabro G."/>
            <person name="Fronick C."/>
            <person name="Fuerstenberg S.I."/>
            <person name="Fulton L."/>
            <person name="Gaulin E."/>
            <person name="Govers F."/>
            <person name="Hughes L."/>
            <person name="Humphray S."/>
            <person name="Jiang R.H."/>
            <person name="Judelson H."/>
            <person name="Kamoun S."/>
            <person name="Kyung K."/>
            <person name="Meijer H."/>
            <person name="Minx P."/>
            <person name="Morris P."/>
            <person name="Nelson J."/>
            <person name="Phuntumart V."/>
            <person name="Qutob D."/>
            <person name="Rehmany A."/>
            <person name="Rougon-Cardoso A."/>
            <person name="Ryden P."/>
            <person name="Torto-Alalibo T."/>
            <person name="Studholme D."/>
            <person name="Wang Y."/>
            <person name="Win J."/>
            <person name="Wood J."/>
            <person name="Clifton S.W."/>
            <person name="Rogers J."/>
            <person name="Van den Ackerveken G."/>
            <person name="Jones J.D."/>
            <person name="McDowell J.M."/>
            <person name="Beynon J."/>
            <person name="Tyler B.M."/>
        </authorList>
    </citation>
    <scope>NUCLEOTIDE SEQUENCE [LARGE SCALE GENOMIC DNA]</scope>
    <source>
        <strain evidence="3">Emoy2</strain>
    </source>
</reference>
<keyword evidence="1" id="KW-1133">Transmembrane helix</keyword>
<accession>M4B817</accession>
<protein>
    <submittedName>
        <fullName evidence="2">Uncharacterized protein</fullName>
    </submittedName>
</protein>
<reference evidence="2" key="2">
    <citation type="submission" date="2015-06" db="UniProtKB">
        <authorList>
            <consortium name="EnsemblProtists"/>
        </authorList>
    </citation>
    <scope>IDENTIFICATION</scope>
    <source>
        <strain evidence="2">Emoy2</strain>
    </source>
</reference>
<dbReference type="InParanoid" id="M4B817"/>
<dbReference type="EnsemblProtists" id="HpaT802419">
    <property type="protein sequence ID" value="HpaP802419"/>
    <property type="gene ID" value="HpaG802419"/>
</dbReference>
<dbReference type="Proteomes" id="UP000011713">
    <property type="component" value="Unassembled WGS sequence"/>
</dbReference>
<dbReference type="VEuPathDB" id="FungiDB:HpaG802419"/>
<feature type="transmembrane region" description="Helical" evidence="1">
    <location>
        <begin position="25"/>
        <end position="48"/>
    </location>
</feature>
<evidence type="ECO:0000313" key="3">
    <source>
        <dbReference type="Proteomes" id="UP000011713"/>
    </source>
</evidence>
<evidence type="ECO:0000256" key="1">
    <source>
        <dbReference type="SAM" id="Phobius"/>
    </source>
</evidence>
<evidence type="ECO:0000313" key="2">
    <source>
        <dbReference type="EnsemblProtists" id="HpaP802419"/>
    </source>
</evidence>
<organism evidence="2 3">
    <name type="scientific">Hyaloperonospora arabidopsidis (strain Emoy2)</name>
    <name type="common">Downy mildew agent</name>
    <name type="synonym">Peronospora arabidopsidis</name>
    <dbReference type="NCBI Taxonomy" id="559515"/>
    <lineage>
        <taxon>Eukaryota</taxon>
        <taxon>Sar</taxon>
        <taxon>Stramenopiles</taxon>
        <taxon>Oomycota</taxon>
        <taxon>Peronosporomycetes</taxon>
        <taxon>Peronosporales</taxon>
        <taxon>Peronosporaceae</taxon>
        <taxon>Hyaloperonospora</taxon>
    </lineage>
</organism>
<proteinExistence type="predicted"/>
<keyword evidence="3" id="KW-1185">Reference proteome</keyword>
<name>M4B817_HYAAE</name>
<dbReference type="HOGENOM" id="CLU_2377255_0_0_1"/>
<keyword evidence="1" id="KW-0472">Membrane</keyword>
<dbReference type="AlphaFoldDB" id="M4B817"/>
<sequence>MDQSIVQQLHAEIPDTCSLACLATYIQVLDLFLACAVLQWTFLVLIFVTGERKPTAIGPCLDRMLGVFMHRPCGGEQTGAQVRLAFSDRRPAEET</sequence>